<reference evidence="2" key="2">
    <citation type="submission" date="2021-04" db="EMBL/GenBank/DDBJ databases">
        <authorList>
            <person name="Zhang T."/>
            <person name="Zhang Y."/>
            <person name="Lu D."/>
            <person name="Zuo D."/>
            <person name="Du Z."/>
        </authorList>
    </citation>
    <scope>NUCLEOTIDE SEQUENCE</scope>
    <source>
        <strain evidence="2">JR1</strain>
    </source>
</reference>
<name>A0A941F409_9BACT</name>
<dbReference type="InterPro" id="IPR049874">
    <property type="entry name" value="ROK_cs"/>
</dbReference>
<dbReference type="PANTHER" id="PTHR18964">
    <property type="entry name" value="ROK (REPRESSOR, ORF, KINASE) FAMILY"/>
    <property type="match status" value="1"/>
</dbReference>
<dbReference type="InterPro" id="IPR043129">
    <property type="entry name" value="ATPase_NBD"/>
</dbReference>
<comment type="similarity">
    <text evidence="1">Belongs to the ROK (NagC/XylR) family.</text>
</comment>
<evidence type="ECO:0000313" key="3">
    <source>
        <dbReference type="Proteomes" id="UP000679220"/>
    </source>
</evidence>
<comment type="caution">
    <text evidence="2">The sequence shown here is derived from an EMBL/GenBank/DDBJ whole genome shotgun (WGS) entry which is preliminary data.</text>
</comment>
<dbReference type="Gene3D" id="3.30.420.40">
    <property type="match status" value="2"/>
</dbReference>
<accession>A0A941F409</accession>
<evidence type="ECO:0000256" key="1">
    <source>
        <dbReference type="ARBA" id="ARBA00006479"/>
    </source>
</evidence>
<organism evidence="2 3">
    <name type="scientific">Carboxylicivirga sediminis</name>
    <dbReference type="NCBI Taxonomy" id="2006564"/>
    <lineage>
        <taxon>Bacteria</taxon>
        <taxon>Pseudomonadati</taxon>
        <taxon>Bacteroidota</taxon>
        <taxon>Bacteroidia</taxon>
        <taxon>Marinilabiliales</taxon>
        <taxon>Marinilabiliaceae</taxon>
        <taxon>Carboxylicivirga</taxon>
    </lineage>
</organism>
<evidence type="ECO:0000313" key="2">
    <source>
        <dbReference type="EMBL" id="MBR8535553.1"/>
    </source>
</evidence>
<dbReference type="PANTHER" id="PTHR18964:SF149">
    <property type="entry name" value="BIFUNCTIONAL UDP-N-ACETYLGLUCOSAMINE 2-EPIMERASE_N-ACETYLMANNOSAMINE KINASE"/>
    <property type="match status" value="1"/>
</dbReference>
<gene>
    <name evidence="2" type="ORF">KDU71_08275</name>
</gene>
<sequence>MKKEVAIGIDIGGTNTVIGVVDRAGNLLAEASTPTLTNTDVKNYLDVLSAKINETVFELDEEVEVMGIGVGAPSSNYYTGEIVGASNLGWGDVVPFVELLRQYYDYPAIVLTNDANSAAVGEMMYGGAKGMKNFIMLTLGTGVGSGIVINSELVLGHDGFAGELGHVITERNGRECGCGRNGCLETYASATGICRTVSELNANTKIPSELRKVPSGQFTSKMVYDAAVKGDELALEAFERTGEMLGRAIADFVAFSSPEAVFLFGGLAQAGDYIFKPTQKHMEENMCFLYSNKVQLLPSELDGAKIAVLGASAVVWKELEQIEQ</sequence>
<dbReference type="EMBL" id="JAGTAR010000010">
    <property type="protein sequence ID" value="MBR8535553.1"/>
    <property type="molecule type" value="Genomic_DNA"/>
</dbReference>
<dbReference type="AlphaFoldDB" id="A0A941F409"/>
<keyword evidence="3" id="KW-1185">Reference proteome</keyword>
<dbReference type="Proteomes" id="UP000679220">
    <property type="component" value="Unassembled WGS sequence"/>
</dbReference>
<dbReference type="Pfam" id="PF00480">
    <property type="entry name" value="ROK"/>
    <property type="match status" value="1"/>
</dbReference>
<dbReference type="RefSeq" id="WP_212189517.1">
    <property type="nucleotide sequence ID" value="NZ_JAGTAR010000010.1"/>
</dbReference>
<dbReference type="PROSITE" id="PS01125">
    <property type="entry name" value="ROK"/>
    <property type="match status" value="1"/>
</dbReference>
<dbReference type="InterPro" id="IPR000600">
    <property type="entry name" value="ROK"/>
</dbReference>
<dbReference type="SUPFAM" id="SSF53067">
    <property type="entry name" value="Actin-like ATPase domain"/>
    <property type="match status" value="1"/>
</dbReference>
<proteinExistence type="inferred from homology"/>
<protein>
    <submittedName>
        <fullName evidence="2">ROK family protein</fullName>
    </submittedName>
</protein>
<reference evidence="2" key="1">
    <citation type="journal article" date="2018" name="Int. J. Syst. Evol. Microbiol.">
        <title>Carboxylicivirga sediminis sp. nov., isolated from coastal sediment.</title>
        <authorList>
            <person name="Wang F.Q."/>
            <person name="Ren L.H."/>
            <person name="Zou R.J."/>
            <person name="Sun Y.Z."/>
            <person name="Liu X.J."/>
            <person name="Jiang F."/>
            <person name="Liu L.J."/>
        </authorList>
    </citation>
    <scope>NUCLEOTIDE SEQUENCE</scope>
    <source>
        <strain evidence="2">JR1</strain>
    </source>
</reference>